<dbReference type="PANTHER" id="PTHR20861">
    <property type="entry name" value="HOMOSERINE/4-DIPHOSPHOCYTIDYL-2-C-METHYL-D-ERYTHRITOL KINASE"/>
    <property type="match status" value="1"/>
</dbReference>
<evidence type="ECO:0000259" key="15">
    <source>
        <dbReference type="Pfam" id="PF08544"/>
    </source>
</evidence>
<dbReference type="HAMAP" id="MF_00384">
    <property type="entry name" value="Homoser_kinase"/>
    <property type="match status" value="1"/>
</dbReference>
<keyword evidence="6 13" id="KW-0808">Transferase</keyword>
<proteinExistence type="inferred from homology"/>
<evidence type="ECO:0000256" key="11">
    <source>
        <dbReference type="ARBA" id="ARBA00049375"/>
    </source>
</evidence>
<evidence type="ECO:0000256" key="10">
    <source>
        <dbReference type="ARBA" id="ARBA00022840"/>
    </source>
</evidence>
<dbReference type="RefSeq" id="WP_338654438.1">
    <property type="nucleotide sequence ID" value="NZ_CP146246.1"/>
</dbReference>
<feature type="domain" description="GHMP kinase N-terminal" evidence="14">
    <location>
        <begin position="60"/>
        <end position="142"/>
    </location>
</feature>
<evidence type="ECO:0000256" key="12">
    <source>
        <dbReference type="ARBA" id="ARBA00049954"/>
    </source>
</evidence>
<dbReference type="Gene3D" id="3.30.70.890">
    <property type="entry name" value="GHMP kinase, C-terminal domain"/>
    <property type="match status" value="1"/>
</dbReference>
<dbReference type="InterPro" id="IPR006204">
    <property type="entry name" value="GHMP_kinase_N_dom"/>
</dbReference>
<evidence type="ECO:0000256" key="3">
    <source>
        <dbReference type="ARBA" id="ARBA00012078"/>
    </source>
</evidence>
<evidence type="ECO:0000256" key="6">
    <source>
        <dbReference type="ARBA" id="ARBA00022679"/>
    </source>
</evidence>
<evidence type="ECO:0000256" key="2">
    <source>
        <dbReference type="ARBA" id="ARBA00007370"/>
    </source>
</evidence>
<accession>A0ABV2KF06</accession>
<evidence type="ECO:0000313" key="16">
    <source>
        <dbReference type="EMBL" id="MET3659669.1"/>
    </source>
</evidence>
<keyword evidence="8 13" id="KW-0547">Nucleotide-binding</keyword>
<evidence type="ECO:0000313" key="17">
    <source>
        <dbReference type="Proteomes" id="UP001549104"/>
    </source>
</evidence>
<dbReference type="Pfam" id="PF08544">
    <property type="entry name" value="GHMP_kinases_C"/>
    <property type="match status" value="1"/>
</dbReference>
<dbReference type="SUPFAM" id="SSF54211">
    <property type="entry name" value="Ribosomal protein S5 domain 2-like"/>
    <property type="match status" value="1"/>
</dbReference>
<dbReference type="NCBIfam" id="TIGR00191">
    <property type="entry name" value="thrB"/>
    <property type="match status" value="1"/>
</dbReference>
<dbReference type="Gene3D" id="3.30.230.10">
    <property type="match status" value="1"/>
</dbReference>
<evidence type="ECO:0000256" key="7">
    <source>
        <dbReference type="ARBA" id="ARBA00022697"/>
    </source>
</evidence>
<comment type="function">
    <text evidence="12 13">Catalyzes the ATP-dependent phosphorylation of L-homoserine to L-homoserine phosphate.</text>
</comment>
<organism evidence="16 17">
    <name type="scientific">Sporosarcina psychrophila</name>
    <name type="common">Bacillus psychrophilus</name>
    <dbReference type="NCBI Taxonomy" id="1476"/>
    <lineage>
        <taxon>Bacteria</taxon>
        <taxon>Bacillati</taxon>
        <taxon>Bacillota</taxon>
        <taxon>Bacilli</taxon>
        <taxon>Bacillales</taxon>
        <taxon>Caryophanaceae</taxon>
        <taxon>Sporosarcina</taxon>
    </lineage>
</organism>
<comment type="catalytic activity">
    <reaction evidence="11 13">
        <text>L-homoserine + ATP = O-phospho-L-homoserine + ADP + H(+)</text>
        <dbReference type="Rhea" id="RHEA:13985"/>
        <dbReference type="ChEBI" id="CHEBI:15378"/>
        <dbReference type="ChEBI" id="CHEBI:30616"/>
        <dbReference type="ChEBI" id="CHEBI:57476"/>
        <dbReference type="ChEBI" id="CHEBI:57590"/>
        <dbReference type="ChEBI" id="CHEBI:456216"/>
        <dbReference type="EC" id="2.7.1.39"/>
    </reaction>
</comment>
<evidence type="ECO:0000256" key="8">
    <source>
        <dbReference type="ARBA" id="ARBA00022741"/>
    </source>
</evidence>
<dbReference type="Pfam" id="PF00288">
    <property type="entry name" value="GHMP_kinases_N"/>
    <property type="match status" value="1"/>
</dbReference>
<gene>
    <name evidence="13" type="primary">thrB</name>
    <name evidence="16" type="ORF">ABIC55_004815</name>
</gene>
<evidence type="ECO:0000259" key="14">
    <source>
        <dbReference type="Pfam" id="PF00288"/>
    </source>
</evidence>
<keyword evidence="13" id="KW-0963">Cytoplasm</keyword>
<sequence length="297" mass="31522">MAESNFSVVVPASTANLGPGFDSIGLALNLYMTVNVSPSEDWEVTYKDDGFEDLPTGENNLIVKTVTNIAERKGRVAPASRLIIQSDIPLGKGLGSSATAIAAGIEIANQLLELNLSAKEKVLLGSGYEGHADNISAALLGGVTISYFDGVEMDVVHIREPKMGAVILVPPEALLTEASRGLLPGQLSHSEAIRSSAAGNVLSAAIARDDWETAGRMMEKDIFHEPYRKKLFPEFDRIREVCHEYGAYGMTISGAGPSLFVAVKQGNEGELAKRLAVAFPYYGCIAVKPSNAGAVVN</sequence>
<dbReference type="InterPro" id="IPR006203">
    <property type="entry name" value="GHMP_knse_ATP-bd_CS"/>
</dbReference>
<dbReference type="InterPro" id="IPR013750">
    <property type="entry name" value="GHMP_kinase_C_dom"/>
</dbReference>
<evidence type="ECO:0000256" key="1">
    <source>
        <dbReference type="ARBA" id="ARBA00005015"/>
    </source>
</evidence>
<keyword evidence="10 13" id="KW-0067">ATP-binding</keyword>
<evidence type="ECO:0000256" key="13">
    <source>
        <dbReference type="HAMAP-Rule" id="MF_00384"/>
    </source>
</evidence>
<feature type="binding site" evidence="13">
    <location>
        <begin position="89"/>
        <end position="99"/>
    </location>
    <ligand>
        <name>ATP</name>
        <dbReference type="ChEBI" id="CHEBI:30616"/>
    </ligand>
</feature>
<dbReference type="GO" id="GO:0004413">
    <property type="term" value="F:homoserine kinase activity"/>
    <property type="evidence" value="ECO:0007669"/>
    <property type="project" value="UniProtKB-EC"/>
</dbReference>
<evidence type="ECO:0000256" key="4">
    <source>
        <dbReference type="ARBA" id="ARBA00017858"/>
    </source>
</evidence>
<dbReference type="InterPro" id="IPR036554">
    <property type="entry name" value="GHMP_kinase_C_sf"/>
</dbReference>
<evidence type="ECO:0000256" key="9">
    <source>
        <dbReference type="ARBA" id="ARBA00022777"/>
    </source>
</evidence>
<comment type="similarity">
    <text evidence="2 13">Belongs to the GHMP kinase family. Homoserine kinase subfamily.</text>
</comment>
<dbReference type="SUPFAM" id="SSF55060">
    <property type="entry name" value="GHMP Kinase, C-terminal domain"/>
    <property type="match status" value="1"/>
</dbReference>
<comment type="pathway">
    <text evidence="1 13">Amino-acid biosynthesis; L-threonine biosynthesis; L-threonine from L-aspartate: step 4/5.</text>
</comment>
<dbReference type="InterPro" id="IPR014721">
    <property type="entry name" value="Ribsml_uS5_D2-typ_fold_subgr"/>
</dbReference>
<dbReference type="PRINTS" id="PR00958">
    <property type="entry name" value="HOMSERKINASE"/>
</dbReference>
<keyword evidence="5 13" id="KW-0028">Amino-acid biosynthesis</keyword>
<dbReference type="Proteomes" id="UP001549104">
    <property type="component" value="Unassembled WGS sequence"/>
</dbReference>
<evidence type="ECO:0000256" key="5">
    <source>
        <dbReference type="ARBA" id="ARBA00022605"/>
    </source>
</evidence>
<dbReference type="InterPro" id="IPR000870">
    <property type="entry name" value="Homoserine_kinase"/>
</dbReference>
<protein>
    <recommendedName>
        <fullName evidence="4 13">Homoserine kinase</fullName>
        <shortName evidence="13">HK</shortName>
        <shortName evidence="13">HSK</shortName>
        <ecNumber evidence="3 13">2.7.1.39</ecNumber>
    </recommendedName>
</protein>
<name>A0ABV2KF06_SPOPS</name>
<comment type="caution">
    <text evidence="16">The sequence shown here is derived from an EMBL/GenBank/DDBJ whole genome shotgun (WGS) entry which is preliminary data.</text>
</comment>
<dbReference type="InterPro" id="IPR020568">
    <property type="entry name" value="Ribosomal_Su5_D2-typ_SF"/>
</dbReference>
<keyword evidence="7 13" id="KW-0791">Threonine biosynthesis</keyword>
<dbReference type="PROSITE" id="PS00627">
    <property type="entry name" value="GHMP_KINASES_ATP"/>
    <property type="match status" value="1"/>
</dbReference>
<comment type="subcellular location">
    <subcellularLocation>
        <location evidence="13">Cytoplasm</location>
    </subcellularLocation>
</comment>
<dbReference type="PIRSF" id="PIRSF000676">
    <property type="entry name" value="Homoser_kin"/>
    <property type="match status" value="1"/>
</dbReference>
<feature type="domain" description="GHMP kinase C-terminal" evidence="15">
    <location>
        <begin position="204"/>
        <end position="272"/>
    </location>
</feature>
<keyword evidence="17" id="KW-1185">Reference proteome</keyword>
<dbReference type="EC" id="2.7.1.39" evidence="3 13"/>
<keyword evidence="9 13" id="KW-0418">Kinase</keyword>
<dbReference type="EMBL" id="JBEPME010000015">
    <property type="protein sequence ID" value="MET3659669.1"/>
    <property type="molecule type" value="Genomic_DNA"/>
</dbReference>
<reference evidence="16 17" key="1">
    <citation type="submission" date="2024-06" db="EMBL/GenBank/DDBJ databases">
        <title>Sorghum-associated microbial communities from plants grown in Nebraska, USA.</title>
        <authorList>
            <person name="Schachtman D."/>
        </authorList>
    </citation>
    <scope>NUCLEOTIDE SEQUENCE [LARGE SCALE GENOMIC DNA]</scope>
    <source>
        <strain evidence="16 17">1288</strain>
    </source>
</reference>
<dbReference type="PANTHER" id="PTHR20861:SF1">
    <property type="entry name" value="HOMOSERINE KINASE"/>
    <property type="match status" value="1"/>
</dbReference>